<dbReference type="EMBL" id="PVTD01000005">
    <property type="protein sequence ID" value="PRY23177.1"/>
    <property type="molecule type" value="Genomic_DNA"/>
</dbReference>
<gene>
    <name evidence="2" type="ORF">CLV78_105231</name>
</gene>
<keyword evidence="1" id="KW-0472">Membrane</keyword>
<evidence type="ECO:0000256" key="1">
    <source>
        <dbReference type="SAM" id="Phobius"/>
    </source>
</evidence>
<keyword evidence="1" id="KW-1133">Transmembrane helix</keyword>
<evidence type="ECO:0000313" key="3">
    <source>
        <dbReference type="Proteomes" id="UP000239480"/>
    </source>
</evidence>
<name>A0A2T0RPW8_9RHOB</name>
<comment type="caution">
    <text evidence="2">The sequence shown here is derived from an EMBL/GenBank/DDBJ whole genome shotgun (WGS) entry which is preliminary data.</text>
</comment>
<evidence type="ECO:0008006" key="4">
    <source>
        <dbReference type="Google" id="ProtNLM"/>
    </source>
</evidence>
<evidence type="ECO:0000313" key="2">
    <source>
        <dbReference type="EMBL" id="PRY23177.1"/>
    </source>
</evidence>
<sequence>MKRIPTKVDGQSDLADYRTFIKRAERGEIFAKWVVGVSATFLVISLFAMA</sequence>
<reference evidence="2 3" key="1">
    <citation type="submission" date="2018-03" db="EMBL/GenBank/DDBJ databases">
        <title>Genomic Encyclopedia of Archaeal and Bacterial Type Strains, Phase II (KMG-II): from individual species to whole genera.</title>
        <authorList>
            <person name="Goeker M."/>
        </authorList>
    </citation>
    <scope>NUCLEOTIDE SEQUENCE [LARGE SCALE GENOMIC DNA]</scope>
    <source>
        <strain evidence="2 3">DSM 29328</strain>
    </source>
</reference>
<dbReference type="Proteomes" id="UP000239480">
    <property type="component" value="Unassembled WGS sequence"/>
</dbReference>
<proteinExistence type="predicted"/>
<dbReference type="AlphaFoldDB" id="A0A2T0RPW8"/>
<protein>
    <recommendedName>
        <fullName evidence="4">Aa3 type cytochrome c oxidase subunit IV</fullName>
    </recommendedName>
</protein>
<keyword evidence="1" id="KW-0812">Transmembrane</keyword>
<dbReference type="RefSeq" id="WP_158263530.1">
    <property type="nucleotide sequence ID" value="NZ_PVTD01000005.1"/>
</dbReference>
<keyword evidence="3" id="KW-1185">Reference proteome</keyword>
<feature type="transmembrane region" description="Helical" evidence="1">
    <location>
        <begin position="29"/>
        <end position="49"/>
    </location>
</feature>
<accession>A0A2T0RPW8</accession>
<organism evidence="2 3">
    <name type="scientific">Aliiruegeria haliotis</name>
    <dbReference type="NCBI Taxonomy" id="1280846"/>
    <lineage>
        <taxon>Bacteria</taxon>
        <taxon>Pseudomonadati</taxon>
        <taxon>Pseudomonadota</taxon>
        <taxon>Alphaproteobacteria</taxon>
        <taxon>Rhodobacterales</taxon>
        <taxon>Roseobacteraceae</taxon>
        <taxon>Aliiruegeria</taxon>
    </lineage>
</organism>